<protein>
    <submittedName>
        <fullName evidence="2">Uncharacterized protein</fullName>
    </submittedName>
</protein>
<dbReference type="OrthoDB" id="6120476at2"/>
<feature type="region of interest" description="Disordered" evidence="1">
    <location>
        <begin position="29"/>
        <end position="48"/>
    </location>
</feature>
<dbReference type="RefSeq" id="WP_147712925.1">
    <property type="nucleotide sequence ID" value="NZ_VKAD01000001.1"/>
</dbReference>
<dbReference type="AlphaFoldDB" id="A0A5C8Z5Y9"/>
<reference evidence="2 3" key="1">
    <citation type="submission" date="2019-07" db="EMBL/GenBank/DDBJ databases">
        <title>Reinekea sp. strain SSH23 genome sequencing and assembly.</title>
        <authorList>
            <person name="Kim I."/>
        </authorList>
    </citation>
    <scope>NUCLEOTIDE SEQUENCE [LARGE SCALE GENOMIC DNA]</scope>
    <source>
        <strain evidence="2 3">SSH23</strain>
    </source>
</reference>
<sequence>MTEIASSLINTGFIANQTDSTIASSEIDEISTDVNDQESSTEQSSVELSTRSQKLQKLNEEFFSAGPSAFEVSSEFISRLEEYGFITTSEATRLSASVTSTESASTESTSTISELSSFIDDLVAELESSDSQSSLISILEEAQLVIDNIDSPTAESRAVNIQSVVDELKNASSNSELELSDSDQEALNKLTLTLSIANNLSSGSTSAEIDRYLAISNFDA</sequence>
<proteinExistence type="predicted"/>
<dbReference type="Proteomes" id="UP000321764">
    <property type="component" value="Unassembled WGS sequence"/>
</dbReference>
<gene>
    <name evidence="2" type="ORF">FME95_02860</name>
</gene>
<name>A0A5C8Z5Y9_9GAMM</name>
<accession>A0A5C8Z5Y9</accession>
<evidence type="ECO:0000313" key="2">
    <source>
        <dbReference type="EMBL" id="TXR53525.1"/>
    </source>
</evidence>
<evidence type="ECO:0000256" key="1">
    <source>
        <dbReference type="SAM" id="MobiDB-lite"/>
    </source>
</evidence>
<organism evidence="2 3">
    <name type="scientific">Reinekea thalattae</name>
    <dbReference type="NCBI Taxonomy" id="2593301"/>
    <lineage>
        <taxon>Bacteria</taxon>
        <taxon>Pseudomonadati</taxon>
        <taxon>Pseudomonadota</taxon>
        <taxon>Gammaproteobacteria</taxon>
        <taxon>Oceanospirillales</taxon>
        <taxon>Saccharospirillaceae</taxon>
        <taxon>Reinekea</taxon>
    </lineage>
</organism>
<dbReference type="EMBL" id="VKAD01000001">
    <property type="protein sequence ID" value="TXR53525.1"/>
    <property type="molecule type" value="Genomic_DNA"/>
</dbReference>
<keyword evidence="3" id="KW-1185">Reference proteome</keyword>
<comment type="caution">
    <text evidence="2">The sequence shown here is derived from an EMBL/GenBank/DDBJ whole genome shotgun (WGS) entry which is preliminary data.</text>
</comment>
<feature type="compositionally biased region" description="Polar residues" evidence="1">
    <location>
        <begin position="32"/>
        <end position="48"/>
    </location>
</feature>
<evidence type="ECO:0000313" key="3">
    <source>
        <dbReference type="Proteomes" id="UP000321764"/>
    </source>
</evidence>